<dbReference type="SUPFAM" id="SSF103515">
    <property type="entry name" value="Autotransporter"/>
    <property type="match status" value="1"/>
</dbReference>
<dbReference type="Proteomes" id="UP000744555">
    <property type="component" value="Unassembled WGS sequence"/>
</dbReference>
<evidence type="ECO:0000256" key="2">
    <source>
        <dbReference type="ARBA" id="ARBA00022729"/>
    </source>
</evidence>
<dbReference type="InterPro" id="IPR001087">
    <property type="entry name" value="GDSL"/>
</dbReference>
<dbReference type="Pfam" id="PF03797">
    <property type="entry name" value="Autotransporter"/>
    <property type="match status" value="1"/>
</dbReference>
<dbReference type="InterPro" id="IPR036514">
    <property type="entry name" value="SGNH_hydro_sf"/>
</dbReference>
<dbReference type="InterPro" id="IPR036709">
    <property type="entry name" value="Autotransporte_beta_dom_sf"/>
</dbReference>
<keyword evidence="2 3" id="KW-0732">Signal</keyword>
<feature type="domain" description="Autotransporter" evidence="4">
    <location>
        <begin position="358"/>
        <end position="645"/>
    </location>
</feature>
<gene>
    <name evidence="5" type="ORF">A9179_19750</name>
</gene>
<evidence type="ECO:0000256" key="3">
    <source>
        <dbReference type="SAM" id="SignalP"/>
    </source>
</evidence>
<reference evidence="5 6" key="1">
    <citation type="submission" date="2016-06" db="EMBL/GenBank/DDBJ databases">
        <authorList>
            <person name="Ramos C."/>
            <person name="Pintado A."/>
            <person name="Crespo-Gomez J.I."/>
        </authorList>
    </citation>
    <scope>NUCLEOTIDE SEQUENCE [LARGE SCALE GENOMIC DNA]</scope>
    <source>
        <strain evidence="5 6">AVO110</strain>
    </source>
</reference>
<dbReference type="SMART" id="SM00869">
    <property type="entry name" value="Autotransporter"/>
    <property type="match status" value="1"/>
</dbReference>
<dbReference type="PROSITE" id="PS01098">
    <property type="entry name" value="LIPASE_GDSL_SER"/>
    <property type="match status" value="1"/>
</dbReference>
<feature type="signal peptide" evidence="3">
    <location>
        <begin position="1"/>
        <end position="24"/>
    </location>
</feature>
<keyword evidence="6" id="KW-1185">Reference proteome</keyword>
<accession>A0ABR7S4K2</accession>
<dbReference type="InterPro" id="IPR005546">
    <property type="entry name" value="Autotransporte_beta"/>
</dbReference>
<dbReference type="RefSeq" id="WP_187807960.1">
    <property type="nucleotide sequence ID" value="NZ_LZEU01000001.1"/>
</dbReference>
<dbReference type="PIRSF" id="PIRSF037375">
    <property type="entry name" value="Autotrns_EstA"/>
    <property type="match status" value="1"/>
</dbReference>
<name>A0ABR7S4K2_AQUAC</name>
<dbReference type="SUPFAM" id="SSF52266">
    <property type="entry name" value="SGNH hydrolase"/>
    <property type="match status" value="1"/>
</dbReference>
<comment type="similarity">
    <text evidence="1">Belongs to the 'GDSL' lipolytic enzyme family.</text>
</comment>
<protein>
    <recommendedName>
        <fullName evidence="4">Autotransporter domain-containing protein</fullName>
    </recommendedName>
</protein>
<evidence type="ECO:0000259" key="4">
    <source>
        <dbReference type="PROSITE" id="PS51208"/>
    </source>
</evidence>
<dbReference type="InterPro" id="IPR017186">
    <property type="entry name" value="Lipase_autotranspt_EstA"/>
</dbReference>
<evidence type="ECO:0000313" key="6">
    <source>
        <dbReference type="Proteomes" id="UP000744555"/>
    </source>
</evidence>
<dbReference type="Gene3D" id="2.40.128.130">
    <property type="entry name" value="Autotransporter beta-domain"/>
    <property type="match status" value="1"/>
</dbReference>
<dbReference type="Pfam" id="PF00657">
    <property type="entry name" value="Lipase_GDSL"/>
    <property type="match status" value="1"/>
</dbReference>
<proteinExistence type="inferred from homology"/>
<evidence type="ECO:0000256" key="1">
    <source>
        <dbReference type="ARBA" id="ARBA00008668"/>
    </source>
</evidence>
<dbReference type="InterPro" id="IPR008265">
    <property type="entry name" value="Lipase_GDSL_AS"/>
</dbReference>
<dbReference type="PROSITE" id="PS51208">
    <property type="entry name" value="AUTOTRANSPORTER"/>
    <property type="match status" value="1"/>
</dbReference>
<dbReference type="Gene3D" id="3.40.50.1110">
    <property type="entry name" value="SGNH hydrolase"/>
    <property type="match status" value="1"/>
</dbReference>
<organism evidence="5 6">
    <name type="scientific">Aquipseudomonas alcaligenes</name>
    <name type="common">Pseudomonas alcaligenes</name>
    <dbReference type="NCBI Taxonomy" id="43263"/>
    <lineage>
        <taxon>Bacteria</taxon>
        <taxon>Pseudomonadati</taxon>
        <taxon>Pseudomonadota</taxon>
        <taxon>Gammaproteobacteria</taxon>
        <taxon>Pseudomonadales</taxon>
        <taxon>Pseudomonadaceae</taxon>
        <taxon>Aquipseudomonas</taxon>
    </lineage>
</organism>
<sequence length="645" mass="68347">MDMKPKALALALACLLAGIPTARAAAYSGMVVFGDSLSDAGQRPEAAAPSNPVRHTNRVGPSYGVGEAYASTSPMLINDGLGLAPQVASTNIMRALNGEADGNNWAVGGYRTEQVYNSITSAYDPLTGIGGSQVRAGLNYSDPLIRQRDGYLVNLRKQGLSIDPDTLFYLNGGGNDFLQGLVLDDASARAAAGRLAAGVRALQAAGGRYFLVPLLVDVASPVTGGVANTAQQALAASFNAELSAQLGAIHAEVIPLNVPLLYREVLADPAVFGFDPAQNLLGTCFSGCAAINPVYGISGSNPDPNRLIYADIVHPSSAMQRILADQALAILAAPWEVSLLPQAAESALRSSREQLRRQWLADWGAWQAPQQWRGAVSGGLQRSDYAGDERAAAGDGQGQSLGLNASYRLDEQWRTGLSLDVQSQQLELGLRDSSYDLRSYLAGAFAQYQDGLLWGDLSLNAGYLDYHDLKRRFALGSSSRSEYGDTHGTLLGLAGRLGVELNPLAGLQLAPFVSADVARIEVAGYREHGSSSTALGYAEQALDSQRLGLGLQARYALAEDAELFGELVHEREFEDDESEVDMRLNSVSAVDFSLAGASLASEQSRASLGLRQRLAADLSLQLGYDYRHSDAGDLHGVGLSVALDW</sequence>
<dbReference type="EMBL" id="LZEU01000001">
    <property type="protein sequence ID" value="MBC9252505.1"/>
    <property type="molecule type" value="Genomic_DNA"/>
</dbReference>
<comment type="caution">
    <text evidence="5">The sequence shown here is derived from an EMBL/GenBank/DDBJ whole genome shotgun (WGS) entry which is preliminary data.</text>
</comment>
<feature type="chain" id="PRO_5046186683" description="Autotransporter domain-containing protein" evidence="3">
    <location>
        <begin position="25"/>
        <end position="645"/>
    </location>
</feature>
<evidence type="ECO:0000313" key="5">
    <source>
        <dbReference type="EMBL" id="MBC9252505.1"/>
    </source>
</evidence>